<dbReference type="Pfam" id="PF07435">
    <property type="entry name" value="YycH"/>
    <property type="match status" value="1"/>
</dbReference>
<evidence type="ECO:0000313" key="2">
    <source>
        <dbReference type="EMBL" id="MFB9754021.1"/>
    </source>
</evidence>
<comment type="caution">
    <text evidence="2">The sequence shown here is derived from an EMBL/GenBank/DDBJ whole genome shotgun (WGS) entry which is preliminary data.</text>
</comment>
<evidence type="ECO:0000259" key="1">
    <source>
        <dbReference type="Pfam" id="PF07435"/>
    </source>
</evidence>
<name>A0ABV5W0E5_9BACL</name>
<dbReference type="Gene3D" id="3.30.310.160">
    <property type="entry name" value="YycH protein, domain 2"/>
    <property type="match status" value="1"/>
</dbReference>
<dbReference type="EMBL" id="JBHMAG010000014">
    <property type="protein sequence ID" value="MFB9754021.1"/>
    <property type="molecule type" value="Genomic_DNA"/>
</dbReference>
<protein>
    <submittedName>
        <fullName evidence="2">YycH family regulatory protein</fullName>
    </submittedName>
</protein>
<sequence length="425" mass="48742">MIEKFKTAALAFLVLASLLQSYLLLFSSPRQLPTNKTEYVQADPIGTQISAEELIFPEQIVLHTGKQTHMALYPNHAHFKEIMKMLKGRTFDNFRKSGPMQTGLDWEEIRSKQAGVEVRFSRGGVPFSILKGVFQLRGDLPLDTEGVNRIWIYVNRDAEEVRTFFLTDYNTYEARADLNNKNVEQMVGFGELLVTYHMKDDFYLPDTPLEVAKYKIATSTMPIDQLQKTLFVDPLNTRNFRNKDDSDIYYTDGKRGLQVKTAQLWMSYTDPVPAVDSRNDVKENLNSAVQFINQHGGWNGTFMARSLTQSQLIGRQQYTFRQYYDSFPIIGDRSETFGLIRVVLQNRVVANYDRSIMMLDTGKVERSLKTLPGGKVLDDMLNAYSRKNQIVAVMPAYQPIAREGEMELNPVWAVELRDGTYDVLK</sequence>
<dbReference type="RefSeq" id="WP_344914505.1">
    <property type="nucleotide sequence ID" value="NZ_BAAAYO010000013.1"/>
</dbReference>
<dbReference type="Proteomes" id="UP001589619">
    <property type="component" value="Unassembled WGS sequence"/>
</dbReference>
<feature type="domain" description="Regulatory protein YycH" evidence="1">
    <location>
        <begin position="3"/>
        <end position="418"/>
    </location>
</feature>
<organism evidence="2 3">
    <name type="scientific">Paenibacillus hodogayensis</name>
    <dbReference type="NCBI Taxonomy" id="279208"/>
    <lineage>
        <taxon>Bacteria</taxon>
        <taxon>Bacillati</taxon>
        <taxon>Bacillota</taxon>
        <taxon>Bacilli</taxon>
        <taxon>Bacillales</taxon>
        <taxon>Paenibacillaceae</taxon>
        <taxon>Paenibacillus</taxon>
    </lineage>
</organism>
<evidence type="ECO:0000313" key="3">
    <source>
        <dbReference type="Proteomes" id="UP001589619"/>
    </source>
</evidence>
<accession>A0ABV5W0E5</accession>
<reference evidence="2 3" key="1">
    <citation type="submission" date="2024-09" db="EMBL/GenBank/DDBJ databases">
        <authorList>
            <person name="Sun Q."/>
            <person name="Mori K."/>
        </authorList>
    </citation>
    <scope>NUCLEOTIDE SEQUENCE [LARGE SCALE GENOMIC DNA]</scope>
    <source>
        <strain evidence="2 3">JCM 12520</strain>
    </source>
</reference>
<dbReference type="InterPro" id="IPR009996">
    <property type="entry name" value="YycH"/>
</dbReference>
<keyword evidence="3" id="KW-1185">Reference proteome</keyword>
<dbReference type="InterPro" id="IPR042274">
    <property type="entry name" value="YycH/YycI_2"/>
</dbReference>
<proteinExistence type="predicted"/>
<dbReference type="CDD" id="cd15787">
    <property type="entry name" value="YycH_N"/>
    <property type="match status" value="1"/>
</dbReference>
<gene>
    <name evidence="2" type="ORF">ACFFNY_20830</name>
</gene>